<dbReference type="AlphaFoldDB" id="A0A419V6S2"/>
<dbReference type="RefSeq" id="WP_120192522.1">
    <property type="nucleotide sequence ID" value="NZ_RAPK01000007.1"/>
</dbReference>
<keyword evidence="1" id="KW-0862">Zinc</keyword>
<dbReference type="Pfam" id="PF12706">
    <property type="entry name" value="Lactamase_B_2"/>
    <property type="match status" value="1"/>
</dbReference>
<evidence type="ECO:0000256" key="1">
    <source>
        <dbReference type="ARBA" id="ARBA00022833"/>
    </source>
</evidence>
<dbReference type="InterPro" id="IPR001279">
    <property type="entry name" value="Metallo-B-lactamas"/>
</dbReference>
<name>A0A419V6S2_9BACL</name>
<gene>
    <name evidence="3" type="ORF">ATL39_1361</name>
</gene>
<protein>
    <submittedName>
        <fullName evidence="3">Ribonuclease BN (tRNA processing enzyme)</fullName>
    </submittedName>
</protein>
<dbReference type="PANTHER" id="PTHR46018:SF4">
    <property type="entry name" value="METALLO-HYDROLASE YHFI-RELATED"/>
    <property type="match status" value="1"/>
</dbReference>
<reference evidence="3 4" key="1">
    <citation type="submission" date="2018-09" db="EMBL/GenBank/DDBJ databases">
        <title>Genomic Encyclopedia of Archaeal and Bacterial Type Strains, Phase II (KMG-II): from individual species to whole genera.</title>
        <authorList>
            <person name="Goeker M."/>
        </authorList>
    </citation>
    <scope>NUCLEOTIDE SEQUENCE [LARGE SCALE GENOMIC DNA]</scope>
    <source>
        <strain evidence="3 4">DSM 17008</strain>
    </source>
</reference>
<dbReference type="CDD" id="cd07716">
    <property type="entry name" value="RNaseZ_short-form-like_MBL-fold"/>
    <property type="match status" value="1"/>
</dbReference>
<dbReference type="InterPro" id="IPR036866">
    <property type="entry name" value="RibonucZ/Hydroxyglut_hydro"/>
</dbReference>
<sequence length="245" mass="27035">MKITVVGFWHAYPEAGEAASGYLIEENGFSVLIDCGSGVVSNVQRYIKLEHIDAVVVSHYHNDHVSDIGAFHYFRLLQPYIQTAPAKPVRVFGHRDDRNGFSGLSYKNIVEAEAYDENTPLQIGPFVFQFYPVQHAVPCFAMRIQGNSGCLFYTADTSYFEKMAEWAEGADLLIAEASLYSGQDGSGPGHMNSVEAGRLAAHAEVKELLLTHLPHFGNHQQLVKEAASVYDGMIHLAASGWNKTI</sequence>
<feature type="domain" description="Metallo-beta-lactamase" evidence="2">
    <location>
        <begin position="18"/>
        <end position="212"/>
    </location>
</feature>
<proteinExistence type="predicted"/>
<comment type="caution">
    <text evidence="3">The sequence shown here is derived from an EMBL/GenBank/DDBJ whole genome shotgun (WGS) entry which is preliminary data.</text>
</comment>
<evidence type="ECO:0000313" key="4">
    <source>
        <dbReference type="Proteomes" id="UP000285120"/>
    </source>
</evidence>
<dbReference type="EMBL" id="RAPK01000007">
    <property type="protein sequence ID" value="RKD75660.1"/>
    <property type="molecule type" value="Genomic_DNA"/>
</dbReference>
<dbReference type="SUPFAM" id="SSF56281">
    <property type="entry name" value="Metallo-hydrolase/oxidoreductase"/>
    <property type="match status" value="1"/>
</dbReference>
<dbReference type="SMART" id="SM00849">
    <property type="entry name" value="Lactamase_B"/>
    <property type="match status" value="1"/>
</dbReference>
<dbReference type="Proteomes" id="UP000285120">
    <property type="component" value="Unassembled WGS sequence"/>
</dbReference>
<accession>A0A419V6S2</accession>
<dbReference type="OrthoDB" id="9794898at2"/>
<dbReference type="GO" id="GO:0042781">
    <property type="term" value="F:3'-tRNA processing endoribonuclease activity"/>
    <property type="evidence" value="ECO:0007669"/>
    <property type="project" value="TreeGrafter"/>
</dbReference>
<dbReference type="PANTHER" id="PTHR46018">
    <property type="entry name" value="ZINC PHOSPHODIESTERASE ELAC PROTEIN 1"/>
    <property type="match status" value="1"/>
</dbReference>
<evidence type="ECO:0000259" key="2">
    <source>
        <dbReference type="SMART" id="SM00849"/>
    </source>
</evidence>
<dbReference type="Gene3D" id="3.60.15.10">
    <property type="entry name" value="Ribonuclease Z/Hydroxyacylglutathione hydrolase-like"/>
    <property type="match status" value="1"/>
</dbReference>
<keyword evidence="4" id="KW-1185">Reference proteome</keyword>
<evidence type="ECO:0000313" key="3">
    <source>
        <dbReference type="EMBL" id="RKD75660.1"/>
    </source>
</evidence>
<organism evidence="3 4">
    <name type="scientific">Sinobaca qinghaiensis</name>
    <dbReference type="NCBI Taxonomy" id="342944"/>
    <lineage>
        <taxon>Bacteria</taxon>
        <taxon>Bacillati</taxon>
        <taxon>Bacillota</taxon>
        <taxon>Bacilli</taxon>
        <taxon>Bacillales</taxon>
        <taxon>Sporolactobacillaceae</taxon>
        <taxon>Sinobaca</taxon>
    </lineage>
</organism>